<sequence>MSRRLEDFDEFCDPDNPRIIQYQEVLDAADRLQGHGLNTPCLASHYQKELTMSLFYKLELLQRTGSFKERGSLNALQLLPLDKKKLGVVCASVGNDAVGLCYHASKMNPNVPVIVVLPVSVPIYKVQQCHNYGAKVVIQGTNLMESQRYARAIARDKGLTYINCRDHPHVLAGYGTIALEILEQVPFVDAIIVPVGSGGLAAAVCSVVKHLKPNCLVYGVQPESMPVLFKSLENEEPATLPMASTLGDAVAVPNVGVNAFANLQPHLNKMLLVNEDWIARSILYFMEKERFIVEGAAATTFAAILGNLVPELKLKHVVCILSGGNVDNILLSRCFDRGMAAEGRLVKFRVYVNDSSKSKAQLLKLLSNGGYNIISEFQDSIWVQDEIYTVEIKLTVQTRGLEHALELKRMMEKAYPCSAVFETEPFNDKRTCPCYVQKCST</sequence>
<dbReference type="EMBL" id="CM034405">
    <property type="protein sequence ID" value="KAJ0173578.1"/>
    <property type="molecule type" value="Genomic_DNA"/>
</dbReference>
<proteinExistence type="predicted"/>
<name>A0ACC1CPX1_9NEOP</name>
<dbReference type="Proteomes" id="UP000824533">
    <property type="component" value="Linkage Group LG19"/>
</dbReference>
<accession>A0ACC1CPX1</accession>
<reference evidence="1 2" key="1">
    <citation type="journal article" date="2021" name="Front. Genet.">
        <title>Chromosome-Level Genome Assembly Reveals Significant Gene Expansion in the Toll and IMD Signaling Pathways of Dendrolimus kikuchii.</title>
        <authorList>
            <person name="Zhou J."/>
            <person name="Wu P."/>
            <person name="Xiong Z."/>
            <person name="Liu N."/>
            <person name="Zhao N."/>
            <person name="Ji M."/>
            <person name="Qiu Y."/>
            <person name="Yang B."/>
        </authorList>
    </citation>
    <scope>NUCLEOTIDE SEQUENCE [LARGE SCALE GENOMIC DNA]</scope>
    <source>
        <strain evidence="1">Ann1</strain>
    </source>
</reference>
<evidence type="ECO:0000313" key="1">
    <source>
        <dbReference type="EMBL" id="KAJ0173578.1"/>
    </source>
</evidence>
<protein>
    <submittedName>
        <fullName evidence="1">Uncharacterized protein</fullName>
    </submittedName>
</protein>
<comment type="caution">
    <text evidence="1">The sequence shown here is derived from an EMBL/GenBank/DDBJ whole genome shotgun (WGS) entry which is preliminary data.</text>
</comment>
<gene>
    <name evidence="1" type="ORF">K1T71_010727</name>
</gene>
<keyword evidence="2" id="KW-1185">Reference proteome</keyword>
<evidence type="ECO:0000313" key="2">
    <source>
        <dbReference type="Proteomes" id="UP000824533"/>
    </source>
</evidence>
<organism evidence="1 2">
    <name type="scientific">Dendrolimus kikuchii</name>
    <dbReference type="NCBI Taxonomy" id="765133"/>
    <lineage>
        <taxon>Eukaryota</taxon>
        <taxon>Metazoa</taxon>
        <taxon>Ecdysozoa</taxon>
        <taxon>Arthropoda</taxon>
        <taxon>Hexapoda</taxon>
        <taxon>Insecta</taxon>
        <taxon>Pterygota</taxon>
        <taxon>Neoptera</taxon>
        <taxon>Endopterygota</taxon>
        <taxon>Lepidoptera</taxon>
        <taxon>Glossata</taxon>
        <taxon>Ditrysia</taxon>
        <taxon>Bombycoidea</taxon>
        <taxon>Lasiocampidae</taxon>
        <taxon>Dendrolimus</taxon>
    </lineage>
</organism>